<dbReference type="Proteomes" id="UP000663920">
    <property type="component" value="Chromosome"/>
</dbReference>
<dbReference type="InterPro" id="IPR001296">
    <property type="entry name" value="Glyco_trans_1"/>
</dbReference>
<gene>
    <name evidence="2" type="ORF">J3359_01860</name>
</gene>
<accession>A0A975CNZ4</accession>
<dbReference type="Pfam" id="PF00534">
    <property type="entry name" value="Glycos_transf_1"/>
    <property type="match status" value="1"/>
</dbReference>
<dbReference type="AlphaFoldDB" id="A0A975CNZ4"/>
<dbReference type="KEGG" id="pcea:J3359_01860"/>
<keyword evidence="3" id="KW-1185">Reference proteome</keyword>
<proteinExistence type="predicted"/>
<reference evidence="2 3" key="1">
    <citation type="submission" date="2021-03" db="EMBL/GenBank/DDBJ databases">
        <title>Complete genome of Polaribacter_sp.SM13.</title>
        <authorList>
            <person name="Jeong S.W."/>
            <person name="Bae J.W."/>
        </authorList>
    </citation>
    <scope>NUCLEOTIDE SEQUENCE [LARGE SCALE GENOMIC DNA]</scope>
    <source>
        <strain evidence="2 3">SM13</strain>
    </source>
</reference>
<dbReference type="RefSeq" id="WP_208079057.1">
    <property type="nucleotide sequence ID" value="NZ_CP071869.1"/>
</dbReference>
<sequence length="386" mass="44824">MNIYNKNIVLIIKSPVLGGAERQAIGFADYAKNNFNCKVTFIATHSQKMSVEFESFLNKIGEFRVDYYGKPCLKFNKTWSINNLKNGIKTFLYLIKMVFKIRKIRPYLIIPFLNPPSKLAVLIYKFTGAKYTFWHQLGLDYLTGDYLEQIAIKKTPLFIANAESGLDSILEKYVIPQKKLICLPQYVSIKRENLNKNSIKEEFKIDKKDIVIGMISHYRLEKLQHILLEVFSNIYLKYNIHLVLLGDHSNSKESERKFLALKKKVKRLNLNNKISLLTNVPVEKILNILDIGVLLSTFEGTPNAILEYMLYGLPVVSTNHIGCKRLLINEDLLINNNIEELQIILEKLIKDTDYRKEVGDFNVNEINKYSKEKYFKKLLDVLIKNN</sequence>
<evidence type="ECO:0000313" key="2">
    <source>
        <dbReference type="EMBL" id="QTE23043.1"/>
    </source>
</evidence>
<dbReference type="EMBL" id="CP071869">
    <property type="protein sequence ID" value="QTE23043.1"/>
    <property type="molecule type" value="Genomic_DNA"/>
</dbReference>
<dbReference type="PANTHER" id="PTHR12526:SF630">
    <property type="entry name" value="GLYCOSYLTRANSFERASE"/>
    <property type="match status" value="1"/>
</dbReference>
<dbReference type="Gene3D" id="3.40.50.2000">
    <property type="entry name" value="Glycogen Phosphorylase B"/>
    <property type="match status" value="2"/>
</dbReference>
<dbReference type="SUPFAM" id="SSF53756">
    <property type="entry name" value="UDP-Glycosyltransferase/glycogen phosphorylase"/>
    <property type="match status" value="1"/>
</dbReference>
<dbReference type="GO" id="GO:0016757">
    <property type="term" value="F:glycosyltransferase activity"/>
    <property type="evidence" value="ECO:0007669"/>
    <property type="project" value="InterPro"/>
</dbReference>
<feature type="domain" description="Glycosyl transferase family 1" evidence="1">
    <location>
        <begin position="196"/>
        <end position="359"/>
    </location>
</feature>
<name>A0A975CNZ4_9FLAO</name>
<protein>
    <submittedName>
        <fullName evidence="2">Glycosyltransferase</fullName>
    </submittedName>
</protein>
<organism evidence="2 3">
    <name type="scientific">Polaribacter cellanae</name>
    <dbReference type="NCBI Taxonomy" id="2818493"/>
    <lineage>
        <taxon>Bacteria</taxon>
        <taxon>Pseudomonadati</taxon>
        <taxon>Bacteroidota</taxon>
        <taxon>Flavobacteriia</taxon>
        <taxon>Flavobacteriales</taxon>
        <taxon>Flavobacteriaceae</taxon>
    </lineage>
</organism>
<evidence type="ECO:0000259" key="1">
    <source>
        <dbReference type="Pfam" id="PF00534"/>
    </source>
</evidence>
<dbReference type="PANTHER" id="PTHR12526">
    <property type="entry name" value="GLYCOSYLTRANSFERASE"/>
    <property type="match status" value="1"/>
</dbReference>
<evidence type="ECO:0000313" key="3">
    <source>
        <dbReference type="Proteomes" id="UP000663920"/>
    </source>
</evidence>